<reference evidence="2 3" key="1">
    <citation type="submission" date="2019-10" db="EMBL/GenBank/DDBJ databases">
        <title>Streptomyces tenebrisbrunneis sp.nov., an endogenous actinomycete isolated from of Lycium ruthenicum.</title>
        <authorList>
            <person name="Ma L."/>
        </authorList>
    </citation>
    <scope>NUCLEOTIDE SEQUENCE [LARGE SCALE GENOMIC DNA]</scope>
    <source>
        <strain evidence="2 3">TRM 66187</strain>
    </source>
</reference>
<dbReference type="RefSeq" id="WP_098754547.1">
    <property type="nucleotide sequence ID" value="NZ_WHPN01000048.1"/>
</dbReference>
<dbReference type="Pfam" id="PF01048">
    <property type="entry name" value="PNP_UDP_1"/>
    <property type="match status" value="1"/>
</dbReference>
<gene>
    <name evidence="2" type="ORF">GCU69_02595</name>
</gene>
<comment type="caution">
    <text evidence="2">The sequence shown here is derived from an EMBL/GenBank/DDBJ whole genome shotgun (WGS) entry which is preliminary data.</text>
</comment>
<dbReference type="InterPro" id="IPR035994">
    <property type="entry name" value="Nucleoside_phosphorylase_sf"/>
</dbReference>
<keyword evidence="3" id="KW-1185">Reference proteome</keyword>
<dbReference type="InterPro" id="IPR000845">
    <property type="entry name" value="Nucleoside_phosphorylase_d"/>
</dbReference>
<sequence>MAPGEPPDTLLLVCALGVEKLALRGGGRAHAPTVLRTGMGPRAVERVLPAALGTVTPNAAVVATGFCAGLAPGMRPGDLVVADETRVRPGGPDRTPCTGTAALAAALAEAVRDRPGTTVHTGPVVGSDHLVRGAERALLHATGAVAADMESATVLRRAAAAGPRAVAAVRVVVDTPEHELVRVGTLSGGISAFRVLCAVPPALRRWHRSLSLPRR</sequence>
<feature type="domain" description="Nucleoside phosphorylase" evidence="1">
    <location>
        <begin position="31"/>
        <end position="175"/>
    </location>
</feature>
<dbReference type="Proteomes" id="UP000621266">
    <property type="component" value="Unassembled WGS sequence"/>
</dbReference>
<dbReference type="EMBL" id="WHPN01000048">
    <property type="protein sequence ID" value="KAF4410683.1"/>
    <property type="molecule type" value="Genomic_DNA"/>
</dbReference>
<name>A0ABQ7FRC0_9ACTN</name>
<dbReference type="PANTHER" id="PTHR46832">
    <property type="entry name" value="5'-METHYLTHIOADENOSINE/S-ADENOSYLHOMOCYSTEINE NUCLEOSIDASE"/>
    <property type="match status" value="1"/>
</dbReference>
<organism evidence="2 3">
    <name type="scientific">Streptomyces lycii</name>
    <dbReference type="NCBI Taxonomy" id="2654337"/>
    <lineage>
        <taxon>Bacteria</taxon>
        <taxon>Bacillati</taxon>
        <taxon>Actinomycetota</taxon>
        <taxon>Actinomycetes</taxon>
        <taxon>Kitasatosporales</taxon>
        <taxon>Streptomycetaceae</taxon>
        <taxon>Streptomyces</taxon>
    </lineage>
</organism>
<evidence type="ECO:0000313" key="2">
    <source>
        <dbReference type="EMBL" id="KAF4410683.1"/>
    </source>
</evidence>
<evidence type="ECO:0000313" key="3">
    <source>
        <dbReference type="Proteomes" id="UP000621266"/>
    </source>
</evidence>
<dbReference type="SUPFAM" id="SSF53167">
    <property type="entry name" value="Purine and uridine phosphorylases"/>
    <property type="match status" value="1"/>
</dbReference>
<dbReference type="Gene3D" id="3.40.50.1580">
    <property type="entry name" value="Nucleoside phosphorylase domain"/>
    <property type="match status" value="1"/>
</dbReference>
<protein>
    <submittedName>
        <fullName evidence="2">1-hydroxy-2-methyl-2-butenyl 4-diphosphate reductase</fullName>
    </submittedName>
</protein>
<evidence type="ECO:0000259" key="1">
    <source>
        <dbReference type="Pfam" id="PF01048"/>
    </source>
</evidence>
<proteinExistence type="predicted"/>
<accession>A0ABQ7FRC0</accession>
<dbReference type="PANTHER" id="PTHR46832:SF1">
    <property type="entry name" value="5'-METHYLTHIOADENOSINE_S-ADENOSYLHOMOCYSTEINE NUCLEOSIDASE"/>
    <property type="match status" value="1"/>
</dbReference>